<protein>
    <submittedName>
        <fullName evidence="1">Uncharacterized protein</fullName>
    </submittedName>
</protein>
<feature type="non-terminal residue" evidence="1">
    <location>
        <position position="122"/>
    </location>
</feature>
<sequence>TSSYTVLFAGREPALKVKLTSNTVEWMAHEQCARTYFVNKCLLDDQIYMKKDNKLKKAPLGTKSINRKPCPDWSRSVGISKFITLFLFPNSQLFYHFPGRYSLAADHRLTVNSIRSYTTGEN</sequence>
<dbReference type="AlphaFoldDB" id="A0AAD7ZTM4"/>
<name>A0AAD7ZTM4_DIPPU</name>
<reference evidence="1" key="2">
    <citation type="submission" date="2023-05" db="EMBL/GenBank/DDBJ databases">
        <authorList>
            <person name="Fouks B."/>
        </authorList>
    </citation>
    <scope>NUCLEOTIDE SEQUENCE</scope>
    <source>
        <strain evidence="1">Stay&amp;Tobe</strain>
        <tissue evidence="1">Testes</tissue>
    </source>
</reference>
<gene>
    <name evidence="1" type="ORF">L9F63_020140</name>
</gene>
<proteinExistence type="predicted"/>
<accession>A0AAD7ZTM4</accession>
<comment type="caution">
    <text evidence="1">The sequence shown here is derived from an EMBL/GenBank/DDBJ whole genome shotgun (WGS) entry which is preliminary data.</text>
</comment>
<feature type="non-terminal residue" evidence="1">
    <location>
        <position position="1"/>
    </location>
</feature>
<keyword evidence="2" id="KW-1185">Reference proteome</keyword>
<evidence type="ECO:0000313" key="1">
    <source>
        <dbReference type="EMBL" id="KAJ9586231.1"/>
    </source>
</evidence>
<reference evidence="1" key="1">
    <citation type="journal article" date="2023" name="IScience">
        <title>Live-bearing cockroach genome reveals convergent evolutionary mechanisms linked to viviparity in insects and beyond.</title>
        <authorList>
            <person name="Fouks B."/>
            <person name="Harrison M.C."/>
            <person name="Mikhailova A.A."/>
            <person name="Marchal E."/>
            <person name="English S."/>
            <person name="Carruthers M."/>
            <person name="Jennings E.C."/>
            <person name="Chiamaka E.L."/>
            <person name="Frigard R.A."/>
            <person name="Pippel M."/>
            <person name="Attardo G.M."/>
            <person name="Benoit J.B."/>
            <person name="Bornberg-Bauer E."/>
            <person name="Tobe S.S."/>
        </authorList>
    </citation>
    <scope>NUCLEOTIDE SEQUENCE</scope>
    <source>
        <strain evidence="1">Stay&amp;Tobe</strain>
    </source>
</reference>
<evidence type="ECO:0000313" key="2">
    <source>
        <dbReference type="Proteomes" id="UP001233999"/>
    </source>
</evidence>
<dbReference type="EMBL" id="JASPKZ010007183">
    <property type="protein sequence ID" value="KAJ9586231.1"/>
    <property type="molecule type" value="Genomic_DNA"/>
</dbReference>
<organism evidence="1 2">
    <name type="scientific">Diploptera punctata</name>
    <name type="common">Pacific beetle cockroach</name>
    <dbReference type="NCBI Taxonomy" id="6984"/>
    <lineage>
        <taxon>Eukaryota</taxon>
        <taxon>Metazoa</taxon>
        <taxon>Ecdysozoa</taxon>
        <taxon>Arthropoda</taxon>
        <taxon>Hexapoda</taxon>
        <taxon>Insecta</taxon>
        <taxon>Pterygota</taxon>
        <taxon>Neoptera</taxon>
        <taxon>Polyneoptera</taxon>
        <taxon>Dictyoptera</taxon>
        <taxon>Blattodea</taxon>
        <taxon>Blaberoidea</taxon>
        <taxon>Blaberidae</taxon>
        <taxon>Diplopterinae</taxon>
        <taxon>Diploptera</taxon>
    </lineage>
</organism>
<dbReference type="Proteomes" id="UP001233999">
    <property type="component" value="Unassembled WGS sequence"/>
</dbReference>